<dbReference type="GO" id="GO:0005506">
    <property type="term" value="F:iron ion binding"/>
    <property type="evidence" value="ECO:0007669"/>
    <property type="project" value="UniProtKB-ARBA"/>
</dbReference>
<dbReference type="AlphaFoldDB" id="A0A8J7V3E5"/>
<keyword evidence="1" id="KW-0223">Dioxygenase</keyword>
<keyword evidence="1" id="KW-0560">Oxidoreductase</keyword>
<gene>
    <name evidence="1" type="ORF">KAJ83_12660</name>
</gene>
<comment type="caution">
    <text evidence="1">The sequence shown here is derived from an EMBL/GenBank/DDBJ whole genome shotgun (WGS) entry which is preliminary data.</text>
</comment>
<proteinExistence type="predicted"/>
<name>A0A8J7V3E5_9PROT</name>
<dbReference type="PANTHER" id="PTHR20883:SF49">
    <property type="entry name" value="PHYTANOYL-COA DIOXYGENASE"/>
    <property type="match status" value="1"/>
</dbReference>
<evidence type="ECO:0000313" key="1">
    <source>
        <dbReference type="EMBL" id="MBP5857862.1"/>
    </source>
</evidence>
<accession>A0A8J7V3E5</accession>
<dbReference type="PANTHER" id="PTHR20883">
    <property type="entry name" value="PHYTANOYL-COA DIOXYGENASE DOMAIN CONTAINING 1"/>
    <property type="match status" value="1"/>
</dbReference>
<reference evidence="1" key="1">
    <citation type="submission" date="2021-04" db="EMBL/GenBank/DDBJ databases">
        <authorList>
            <person name="Zhang D.-C."/>
        </authorList>
    </citation>
    <scope>NUCLEOTIDE SEQUENCE</scope>
    <source>
        <strain evidence="1">CGMCC 1.15697</strain>
    </source>
</reference>
<dbReference type="SUPFAM" id="SSF51197">
    <property type="entry name" value="Clavaminate synthase-like"/>
    <property type="match status" value="1"/>
</dbReference>
<dbReference type="Gene3D" id="2.60.120.620">
    <property type="entry name" value="q2cbj1_9rhob like domain"/>
    <property type="match status" value="1"/>
</dbReference>
<keyword evidence="2" id="KW-1185">Reference proteome</keyword>
<dbReference type="EMBL" id="JAGMWN010000005">
    <property type="protein sequence ID" value="MBP5857862.1"/>
    <property type="molecule type" value="Genomic_DNA"/>
</dbReference>
<dbReference type="Pfam" id="PF05721">
    <property type="entry name" value="PhyH"/>
    <property type="match status" value="1"/>
</dbReference>
<evidence type="ECO:0000313" key="2">
    <source>
        <dbReference type="Proteomes" id="UP000672602"/>
    </source>
</evidence>
<dbReference type="Proteomes" id="UP000672602">
    <property type="component" value="Unassembled WGS sequence"/>
</dbReference>
<sequence>MTGTAATIDEATRAAYRRDGVVCLHGVIGRRWLDLIAEGIEADRAAPGRFFRDQTPEGSPARYLFSYWMWPDNPPIATVAREGPVPAIAAGLLGAERAYLLMDNWFLREAGAVNGAPWHHDEPYFDFTGGGMCAVWIPLEQASPEEGLSFIAGSHRDYPLFQPKNFKLDQPFDGVAEEYAAMPDFSDPSFDDRRLSWAMAPGDCLVFDLRTVHGASAGRRPLDKTIRRLSLRYGDQDVRFHPRGPWTAETAEFLMERGQRTDAPLDCPMLPRVWPPEAGAERAEPAEA</sequence>
<dbReference type="InterPro" id="IPR008775">
    <property type="entry name" value="Phytyl_CoA_dOase-like"/>
</dbReference>
<protein>
    <submittedName>
        <fullName evidence="1">Phytanoyl-CoA dioxygenase family protein</fullName>
    </submittedName>
</protein>
<dbReference type="GO" id="GO:0016706">
    <property type="term" value="F:2-oxoglutarate-dependent dioxygenase activity"/>
    <property type="evidence" value="ECO:0007669"/>
    <property type="project" value="UniProtKB-ARBA"/>
</dbReference>
<dbReference type="RefSeq" id="WP_210682435.1">
    <property type="nucleotide sequence ID" value="NZ_JAGMWN010000005.1"/>
</dbReference>
<organism evidence="1 2">
    <name type="scientific">Marivibrio halodurans</name>
    <dbReference type="NCBI Taxonomy" id="2039722"/>
    <lineage>
        <taxon>Bacteria</taxon>
        <taxon>Pseudomonadati</taxon>
        <taxon>Pseudomonadota</taxon>
        <taxon>Alphaproteobacteria</taxon>
        <taxon>Rhodospirillales</taxon>
        <taxon>Rhodospirillaceae</taxon>
        <taxon>Marivibrio</taxon>
    </lineage>
</organism>